<dbReference type="AlphaFoldDB" id="A0A8T0FE39"/>
<reference evidence="2" key="1">
    <citation type="journal article" date="2020" name="bioRxiv">
        <title>Chromosome-level reference genome of the European wasp spider Argiope bruennichi: a resource for studies on range expansion and evolutionary adaptation.</title>
        <authorList>
            <person name="Sheffer M.M."/>
            <person name="Hoppe A."/>
            <person name="Krehenwinkel H."/>
            <person name="Uhl G."/>
            <person name="Kuss A.W."/>
            <person name="Jensen L."/>
            <person name="Jensen C."/>
            <person name="Gillespie R.G."/>
            <person name="Hoff K.J."/>
            <person name="Prost S."/>
        </authorList>
    </citation>
    <scope>NUCLEOTIDE SEQUENCE</scope>
</reference>
<dbReference type="Proteomes" id="UP000807504">
    <property type="component" value="Unassembled WGS sequence"/>
</dbReference>
<name>A0A8T0FE39_ARGBR</name>
<reference evidence="2" key="2">
    <citation type="submission" date="2020-06" db="EMBL/GenBank/DDBJ databases">
        <authorList>
            <person name="Sheffer M."/>
        </authorList>
    </citation>
    <scope>NUCLEOTIDE SEQUENCE</scope>
</reference>
<proteinExistence type="predicted"/>
<evidence type="ECO:0000256" key="1">
    <source>
        <dbReference type="SAM" id="MobiDB-lite"/>
    </source>
</evidence>
<organism evidence="2 3">
    <name type="scientific">Argiope bruennichi</name>
    <name type="common">Wasp spider</name>
    <name type="synonym">Aranea bruennichi</name>
    <dbReference type="NCBI Taxonomy" id="94029"/>
    <lineage>
        <taxon>Eukaryota</taxon>
        <taxon>Metazoa</taxon>
        <taxon>Ecdysozoa</taxon>
        <taxon>Arthropoda</taxon>
        <taxon>Chelicerata</taxon>
        <taxon>Arachnida</taxon>
        <taxon>Araneae</taxon>
        <taxon>Araneomorphae</taxon>
        <taxon>Entelegynae</taxon>
        <taxon>Araneoidea</taxon>
        <taxon>Araneidae</taxon>
        <taxon>Argiope</taxon>
    </lineage>
</organism>
<protein>
    <submittedName>
        <fullName evidence="2">Uncharacterized protein</fullName>
    </submittedName>
</protein>
<dbReference type="EMBL" id="JABXBU010000012">
    <property type="protein sequence ID" value="KAF8789376.1"/>
    <property type="molecule type" value="Genomic_DNA"/>
</dbReference>
<evidence type="ECO:0000313" key="2">
    <source>
        <dbReference type="EMBL" id="KAF8789376.1"/>
    </source>
</evidence>
<accession>A0A8T0FE39</accession>
<gene>
    <name evidence="2" type="ORF">HNY73_007316</name>
</gene>
<sequence>MNTNLTHHMIRKGGRCFQFTADFIQHCLRARMKRKLCATSERKEREKKPGRRDEPKSQGPGRGQSAKKKSPGSIIVVSGA</sequence>
<feature type="region of interest" description="Disordered" evidence="1">
    <location>
        <begin position="34"/>
        <end position="80"/>
    </location>
</feature>
<evidence type="ECO:0000313" key="3">
    <source>
        <dbReference type="Proteomes" id="UP000807504"/>
    </source>
</evidence>
<comment type="caution">
    <text evidence="2">The sequence shown here is derived from an EMBL/GenBank/DDBJ whole genome shotgun (WGS) entry which is preliminary data.</text>
</comment>
<keyword evidence="3" id="KW-1185">Reference proteome</keyword>
<feature type="compositionally biased region" description="Basic and acidic residues" evidence="1">
    <location>
        <begin position="40"/>
        <end position="56"/>
    </location>
</feature>